<dbReference type="GO" id="GO:0005524">
    <property type="term" value="F:ATP binding"/>
    <property type="evidence" value="ECO:0007669"/>
    <property type="project" value="UniProtKB-KW"/>
</dbReference>
<keyword evidence="3" id="KW-0378">Hydrolase</keyword>
<dbReference type="KEGG" id="dvv:114330652"/>
<evidence type="ECO:0000256" key="3">
    <source>
        <dbReference type="ARBA" id="ARBA00022801"/>
    </source>
</evidence>
<keyword evidence="5" id="KW-0326">Glycosidase</keyword>
<dbReference type="Gene3D" id="2.60.40.1500">
    <property type="entry name" value="Glycosyl hydrolase domain, family 39"/>
    <property type="match status" value="1"/>
</dbReference>
<proteinExistence type="inferred from homology"/>
<dbReference type="GO" id="GO:0007018">
    <property type="term" value="P:microtubule-based movement"/>
    <property type="evidence" value="ECO:0007669"/>
    <property type="project" value="InterPro"/>
</dbReference>
<evidence type="ECO:0000256" key="8">
    <source>
        <dbReference type="SAM" id="Coils"/>
    </source>
</evidence>
<evidence type="ECO:0000256" key="5">
    <source>
        <dbReference type="ARBA" id="ARBA00023295"/>
    </source>
</evidence>
<dbReference type="InParanoid" id="A0A6P7FS97"/>
<organism evidence="10">
    <name type="scientific">Diabrotica virgifera virgifera</name>
    <name type="common">western corn rootworm</name>
    <dbReference type="NCBI Taxonomy" id="50390"/>
    <lineage>
        <taxon>Eukaryota</taxon>
        <taxon>Metazoa</taxon>
        <taxon>Ecdysozoa</taxon>
        <taxon>Arthropoda</taxon>
        <taxon>Hexapoda</taxon>
        <taxon>Insecta</taxon>
        <taxon>Pterygota</taxon>
        <taxon>Neoptera</taxon>
        <taxon>Endopterygota</taxon>
        <taxon>Coleoptera</taxon>
        <taxon>Polyphaga</taxon>
        <taxon>Cucujiformia</taxon>
        <taxon>Chrysomeloidea</taxon>
        <taxon>Chrysomelidae</taxon>
        <taxon>Galerucinae</taxon>
        <taxon>Diabroticina</taxon>
        <taxon>Diabroticites</taxon>
        <taxon>Diabrotica</taxon>
    </lineage>
</organism>
<evidence type="ECO:0000256" key="7">
    <source>
        <dbReference type="PROSITE-ProRule" id="PRU00283"/>
    </source>
</evidence>
<dbReference type="InterPro" id="IPR051923">
    <property type="entry name" value="Glycosyl_Hydrolase_39"/>
</dbReference>
<dbReference type="SUPFAM" id="SSF52540">
    <property type="entry name" value="P-loop containing nucleoside triphosphate hydrolases"/>
    <property type="match status" value="1"/>
</dbReference>
<feature type="domain" description="Kinesin motor" evidence="9">
    <location>
        <begin position="610"/>
        <end position="673"/>
    </location>
</feature>
<dbReference type="PROSITE" id="PS01027">
    <property type="entry name" value="GLYCOSYL_HYDROL_F39"/>
    <property type="match status" value="1"/>
</dbReference>
<sequence>MIEKLFPIVYLCVCVYSSYTKTINIDVNGTNLKYFGHFWKSTGFCPPDPKESIPKYLLSHEQKTHIALLGSLPNKGITYIRIHWLLNLLTLERNATNEYIYNFTHLDKFMKVLNDNGLSPGFEMMGCNTNFVNFDKNKISWLKLVHQIASRYIDHFGVESVSKWRFESWNEPDLKGYNCLNISALEYLDYVSATNEGLKSAFSASNSTYKFGGPAGLFRDKNHPLCWGILEFCSSASIGVCPLKFVSFHRKGGGSAKGVVDGSLALIDEIFEKFPMLKTMPVSNDEADIETNWSRSLEWRGDVRYASMVAKVIADYYKSVKVERKLKIELLGNDNGFLNYHPFYFTQRTLFARFQMNTTTPPHSQFIKKPVYSLMALLSFLGNSWIPTPAQAQAQAPSPDPLLTTIATRSTKRHKQAFVSVLLAYGNETYDDDNLRVYSKNVSLRLTGLNNEKTWKYTVYKIDNVDSNPFKLWQEMGFPVFPNKSQRKKMRQVEAPLRLVSPTDLKDTYLQFHLTLNMPSVHLVQVCSKSDTLPKRVTSVMFYNVTWNEVIITWKFHSSNARCLLRYEVEYEPAGKCSSTTRNGSSSRRRRRCFERINPLDVGVFMSFHRVGEALVDGKATHIPYRNSKLTRLLQDSLGGNSLTAMIAMVSPRVQDCEESMYTLMYADRVKHIQNHVTINIESKSVIEIFETKIAELRQQLFLLEAREQKLEKKERKRHRTSSHSSELEQIELEKCSLQNQINIIQKKILIGGENLIEKAQQQMELLDNSFKEIQHLDHSHSLLKEILFYKEKEKTLVQKEYADLQEEDKVLDAKIEETEKLINKALEILHTKEQEYQNEICSLLHTNKYLAKELALVQFIIKESVPKSYLDELKSGIVWDNDNQDWQVKGIAYCGNSLRRTSSCGIVESSNPRAVYLNYRRKSKSKSRY</sequence>
<dbReference type="Pfam" id="PF01229">
    <property type="entry name" value="Glyco_hydro_39"/>
    <property type="match status" value="1"/>
</dbReference>
<evidence type="ECO:0000256" key="2">
    <source>
        <dbReference type="ARBA" id="ARBA00022741"/>
    </source>
</evidence>
<dbReference type="GO" id="GO:0005975">
    <property type="term" value="P:carbohydrate metabolic process"/>
    <property type="evidence" value="ECO:0007669"/>
    <property type="project" value="InterPro"/>
</dbReference>
<dbReference type="InterPro" id="IPR036961">
    <property type="entry name" value="Kinesin_motor_dom_sf"/>
</dbReference>
<dbReference type="FunCoup" id="A0A6P7FS97">
    <property type="interactions" value="109"/>
</dbReference>
<accession>A0A6P7FS97</accession>
<dbReference type="Gene3D" id="3.20.20.80">
    <property type="entry name" value="Glycosidases"/>
    <property type="match status" value="1"/>
</dbReference>
<dbReference type="InterPro" id="IPR049166">
    <property type="entry name" value="GH39_cat"/>
</dbReference>
<gene>
    <name evidence="10" type="primary">LOC114330652</name>
</gene>
<dbReference type="SUPFAM" id="SSF51445">
    <property type="entry name" value="(Trans)glycosidases"/>
    <property type="match status" value="1"/>
</dbReference>
<comment type="similarity">
    <text evidence="7">Belongs to the TRAFAC class myosin-kinesin ATPase superfamily. Kinesin family.</text>
</comment>
<feature type="coiled-coil region" evidence="8">
    <location>
        <begin position="802"/>
        <end position="836"/>
    </location>
</feature>
<dbReference type="FunFam" id="3.20.20.80:FF:000245">
    <property type="entry name" value="Histone H2B"/>
    <property type="match status" value="1"/>
</dbReference>
<dbReference type="PANTHER" id="PTHR12631">
    <property type="entry name" value="ALPHA-L-IDURONIDASE"/>
    <property type="match status" value="1"/>
</dbReference>
<dbReference type="RefSeq" id="XP_028135858.1">
    <property type="nucleotide sequence ID" value="XM_028280057.1"/>
</dbReference>
<evidence type="ECO:0000256" key="1">
    <source>
        <dbReference type="ARBA" id="ARBA00008875"/>
    </source>
</evidence>
<keyword evidence="2" id="KW-0547">Nucleotide-binding</keyword>
<comment type="similarity">
    <text evidence="1">Belongs to the glycosyl hydrolase 39 family.</text>
</comment>
<dbReference type="SMART" id="SM00129">
    <property type="entry name" value="KISc"/>
    <property type="match status" value="1"/>
</dbReference>
<protein>
    <submittedName>
        <fullName evidence="10">Alpha-L-iduronidase isoform X1</fullName>
    </submittedName>
</protein>
<dbReference type="GO" id="GO:0008017">
    <property type="term" value="F:microtubule binding"/>
    <property type="evidence" value="ECO:0007669"/>
    <property type="project" value="InterPro"/>
</dbReference>
<reference evidence="10" key="1">
    <citation type="submission" date="2025-08" db="UniProtKB">
        <authorList>
            <consortium name="RefSeq"/>
        </authorList>
    </citation>
    <scope>IDENTIFICATION</scope>
    <source>
        <tissue evidence="10">Whole insect</tissue>
    </source>
</reference>
<feature type="active site" description="Proton donor" evidence="6">
    <location>
        <position position="171"/>
    </location>
</feature>
<evidence type="ECO:0000313" key="10">
    <source>
        <dbReference type="RefSeq" id="XP_028135858.1"/>
    </source>
</evidence>
<dbReference type="AlphaFoldDB" id="A0A6P7FS97"/>
<dbReference type="Gene3D" id="3.40.850.10">
    <property type="entry name" value="Kinesin motor domain"/>
    <property type="match status" value="1"/>
</dbReference>
<dbReference type="OrthoDB" id="15153at2759"/>
<dbReference type="PRINTS" id="PR00745">
    <property type="entry name" value="GLHYDRLASE39"/>
</dbReference>
<keyword evidence="4" id="KW-0067">ATP-binding</keyword>
<dbReference type="Pfam" id="PF00225">
    <property type="entry name" value="Kinesin"/>
    <property type="match status" value="1"/>
</dbReference>
<evidence type="ECO:0000256" key="6">
    <source>
        <dbReference type="PIRSR" id="PIRSR600514-1"/>
    </source>
</evidence>
<dbReference type="InterPro" id="IPR027417">
    <property type="entry name" value="P-loop_NTPase"/>
</dbReference>
<dbReference type="SUPFAM" id="SSF51011">
    <property type="entry name" value="Glycosyl hydrolase domain"/>
    <property type="match status" value="1"/>
</dbReference>
<comment type="caution">
    <text evidence="7">Lacks conserved residue(s) required for the propagation of feature annotation.</text>
</comment>
<feature type="coiled-coil region" evidence="8">
    <location>
        <begin position="687"/>
        <end position="714"/>
    </location>
</feature>
<dbReference type="PROSITE" id="PS50067">
    <property type="entry name" value="KINESIN_MOTOR_2"/>
    <property type="match status" value="1"/>
</dbReference>
<dbReference type="InterPro" id="IPR017853">
    <property type="entry name" value="GH"/>
</dbReference>
<keyword evidence="8" id="KW-0175">Coiled coil</keyword>
<name>A0A6P7FS97_DIAVI</name>
<dbReference type="GO" id="GO:0003940">
    <property type="term" value="F:L-iduronidase activity"/>
    <property type="evidence" value="ECO:0007669"/>
    <property type="project" value="TreeGrafter"/>
</dbReference>
<dbReference type="InterPro" id="IPR001752">
    <property type="entry name" value="Kinesin_motor_dom"/>
</dbReference>
<evidence type="ECO:0000259" key="9">
    <source>
        <dbReference type="PROSITE" id="PS50067"/>
    </source>
</evidence>
<dbReference type="InterPro" id="IPR000514">
    <property type="entry name" value="Glyco_hydro_39"/>
</dbReference>
<evidence type="ECO:0000256" key="4">
    <source>
        <dbReference type="ARBA" id="ARBA00022840"/>
    </source>
</evidence>
<dbReference type="PANTHER" id="PTHR12631:SF8">
    <property type="entry name" value="ALPHA-L-IDURONIDASE"/>
    <property type="match status" value="1"/>
</dbReference>
<dbReference type="InterPro" id="IPR049165">
    <property type="entry name" value="GH39_as"/>
</dbReference>
<dbReference type="GO" id="GO:0003777">
    <property type="term" value="F:microtubule motor activity"/>
    <property type="evidence" value="ECO:0007669"/>
    <property type="project" value="InterPro"/>
</dbReference>